<evidence type="ECO:0000313" key="1">
    <source>
        <dbReference type="EMBL" id="GHI74756.1"/>
    </source>
</evidence>
<keyword evidence="2" id="KW-1185">Reference proteome</keyword>
<dbReference type="RefSeq" id="WP_202197334.1">
    <property type="nucleotide sequence ID" value="NZ_BAAATO010000071.1"/>
</dbReference>
<comment type="caution">
    <text evidence="1">The sequence shown here is derived from an EMBL/GenBank/DDBJ whole genome shotgun (WGS) entry which is preliminary data.</text>
</comment>
<protein>
    <submittedName>
        <fullName evidence="1">Uncharacterized protein</fullName>
    </submittedName>
</protein>
<dbReference type="Proteomes" id="UP000608522">
    <property type="component" value="Unassembled WGS sequence"/>
</dbReference>
<evidence type="ECO:0000313" key="2">
    <source>
        <dbReference type="Proteomes" id="UP000608522"/>
    </source>
</evidence>
<proteinExistence type="predicted"/>
<dbReference type="EMBL" id="BNED01000003">
    <property type="protein sequence ID" value="GHI74756.1"/>
    <property type="molecule type" value="Genomic_DNA"/>
</dbReference>
<organism evidence="1 2">
    <name type="scientific">Streptomyces spororaveus</name>
    <dbReference type="NCBI Taxonomy" id="284039"/>
    <lineage>
        <taxon>Bacteria</taxon>
        <taxon>Bacillati</taxon>
        <taxon>Actinomycetota</taxon>
        <taxon>Actinomycetes</taxon>
        <taxon>Kitasatosporales</taxon>
        <taxon>Streptomycetaceae</taxon>
        <taxon>Streptomyces</taxon>
    </lineage>
</organism>
<name>A0ABQ3T304_9ACTN</name>
<reference evidence="2" key="1">
    <citation type="submission" date="2023-07" db="EMBL/GenBank/DDBJ databases">
        <title>Whole genome shotgun sequence of Streptomyces spororaveus NBRC 15456.</title>
        <authorList>
            <person name="Komaki H."/>
            <person name="Tamura T."/>
        </authorList>
    </citation>
    <scope>NUCLEOTIDE SEQUENCE [LARGE SCALE GENOMIC DNA]</scope>
    <source>
        <strain evidence="2">NBRC 15456</strain>
    </source>
</reference>
<gene>
    <name evidence="1" type="ORF">Sspor_03170</name>
</gene>
<sequence>MDLLLTPPTAAGPVHLGSTYEEAVAALQPWGEPRVVGPTSRRARRLMGDVDGVGYTVFFDAEDHVTAVELWWPGEGRRSTTRVLLDGHDVFADPADTILAELTGRGATVDTEDPENIVVPGVSLGFTRQTSQEVPRGPHGLPVSFTSVLVAGKDYYDFRDAQ</sequence>
<accession>A0ABQ3T304</accession>